<dbReference type="SUPFAM" id="SSF48371">
    <property type="entry name" value="ARM repeat"/>
    <property type="match status" value="1"/>
</dbReference>
<dbReference type="SMART" id="SM00567">
    <property type="entry name" value="EZ_HEAT"/>
    <property type="match status" value="6"/>
</dbReference>
<protein>
    <submittedName>
        <fullName evidence="1">HEAT repeat domain-containing protein</fullName>
    </submittedName>
</protein>
<reference evidence="1 2" key="1">
    <citation type="submission" date="2019-08" db="EMBL/GenBank/DDBJ databases">
        <title>Archaea genome.</title>
        <authorList>
            <person name="Kajale S."/>
            <person name="Shouche Y."/>
            <person name="Deshpande N."/>
            <person name="Sharma A."/>
        </authorList>
    </citation>
    <scope>NUCLEOTIDE SEQUENCE [LARGE SCALE GENOMIC DNA]</scope>
    <source>
        <strain evidence="1 2">ESP3B_9</strain>
    </source>
</reference>
<dbReference type="RefSeq" id="WP_149082583.1">
    <property type="nucleotide sequence ID" value="NZ_VTAW01000027.1"/>
</dbReference>
<evidence type="ECO:0000313" key="1">
    <source>
        <dbReference type="EMBL" id="TYT60905.1"/>
    </source>
</evidence>
<dbReference type="GO" id="GO:0016491">
    <property type="term" value="F:oxidoreductase activity"/>
    <property type="evidence" value="ECO:0007669"/>
    <property type="project" value="TreeGrafter"/>
</dbReference>
<sequence>MSEEDPTFLYELARNSEELKLLEYLTGSEKPIIRYRAAEILGGLASSTNDDDRDRVLRALLRTARHDENDSVRASAIDAIYLRDEDSLEQLVADLAGESIDDTPEWAEIDRTTDWLEAEHPEFRMLAAAALGRIDDDNAIPDLLEACTDSDLRVRTRAIRACGTIGDPRSVDVLADRLADRSEQVRRAAAAALAEIGTRDALEALIPATRSSTESVRVIAVGELGRFGNLVPVSALVDSFEDRSDLVRRTAARSLLELLANAPSDRSHEIREAVSDELTTGDTASLVEQLVTLLSGNPPQYVRRNGTWLLGRIAGDEHRADVQECLLRALDDSDEITAKFAMTALVQLGDPSLESRLRRLIRDEPDTSATKRRAEFVLERVKSSPSREAVTNSVEFTYVTDPADYTRKKREQSSDKRDE</sequence>
<keyword evidence="2" id="KW-1185">Reference proteome</keyword>
<dbReference type="PANTHER" id="PTHR12697">
    <property type="entry name" value="PBS LYASE HEAT-LIKE PROTEIN"/>
    <property type="match status" value="1"/>
</dbReference>
<dbReference type="Pfam" id="PF13646">
    <property type="entry name" value="HEAT_2"/>
    <property type="match status" value="2"/>
</dbReference>
<evidence type="ECO:0000313" key="2">
    <source>
        <dbReference type="Proteomes" id="UP000324104"/>
    </source>
</evidence>
<name>A0A5D5AIR3_9EURY</name>
<dbReference type="InterPro" id="IPR004155">
    <property type="entry name" value="PBS_lyase_HEAT"/>
</dbReference>
<dbReference type="InterPro" id="IPR011989">
    <property type="entry name" value="ARM-like"/>
</dbReference>
<dbReference type="PANTHER" id="PTHR12697:SF5">
    <property type="entry name" value="DEOXYHYPUSINE HYDROXYLASE"/>
    <property type="match status" value="1"/>
</dbReference>
<dbReference type="Proteomes" id="UP000324104">
    <property type="component" value="Unassembled WGS sequence"/>
</dbReference>
<dbReference type="EMBL" id="VTAW01000027">
    <property type="protein sequence ID" value="TYT60905.1"/>
    <property type="molecule type" value="Genomic_DNA"/>
</dbReference>
<gene>
    <name evidence="1" type="ORF">FYC77_16445</name>
</gene>
<comment type="caution">
    <text evidence="1">The sequence shown here is derived from an EMBL/GenBank/DDBJ whole genome shotgun (WGS) entry which is preliminary data.</text>
</comment>
<proteinExistence type="predicted"/>
<organism evidence="1 2">
    <name type="scientific">Natrialba swarupiae</name>
    <dbReference type="NCBI Taxonomy" id="2448032"/>
    <lineage>
        <taxon>Archaea</taxon>
        <taxon>Methanobacteriati</taxon>
        <taxon>Methanobacteriota</taxon>
        <taxon>Stenosarchaea group</taxon>
        <taxon>Halobacteria</taxon>
        <taxon>Halobacteriales</taxon>
        <taxon>Natrialbaceae</taxon>
        <taxon>Natrialba</taxon>
    </lineage>
</organism>
<dbReference type="InterPro" id="IPR016024">
    <property type="entry name" value="ARM-type_fold"/>
</dbReference>
<dbReference type="Gene3D" id="1.25.10.10">
    <property type="entry name" value="Leucine-rich Repeat Variant"/>
    <property type="match status" value="3"/>
</dbReference>
<accession>A0A5D5AIR3</accession>
<dbReference type="AlphaFoldDB" id="A0A5D5AIR3"/>